<organism evidence="6">
    <name type="scientific">bioreactor metagenome</name>
    <dbReference type="NCBI Taxonomy" id="1076179"/>
    <lineage>
        <taxon>unclassified sequences</taxon>
        <taxon>metagenomes</taxon>
        <taxon>ecological metagenomes</taxon>
    </lineage>
</organism>
<feature type="domain" description="RagB/SusD" evidence="5">
    <location>
        <begin position="25"/>
        <end position="245"/>
    </location>
</feature>
<accession>A0A645AGC4</accession>
<gene>
    <name evidence="6" type="ORF">SDC9_99007</name>
</gene>
<evidence type="ECO:0000256" key="1">
    <source>
        <dbReference type="ARBA" id="ARBA00004442"/>
    </source>
</evidence>
<dbReference type="AlphaFoldDB" id="A0A645AGC4"/>
<protein>
    <recommendedName>
        <fullName evidence="5">RagB/SusD domain-containing protein</fullName>
    </recommendedName>
</protein>
<evidence type="ECO:0000256" key="4">
    <source>
        <dbReference type="ARBA" id="ARBA00023237"/>
    </source>
</evidence>
<dbReference type="InterPro" id="IPR011990">
    <property type="entry name" value="TPR-like_helical_dom_sf"/>
</dbReference>
<dbReference type="Gene3D" id="1.25.40.390">
    <property type="match status" value="1"/>
</dbReference>
<keyword evidence="2" id="KW-0732">Signal</keyword>
<evidence type="ECO:0000256" key="2">
    <source>
        <dbReference type="ARBA" id="ARBA00022729"/>
    </source>
</evidence>
<evidence type="ECO:0000259" key="5">
    <source>
        <dbReference type="Pfam" id="PF07980"/>
    </source>
</evidence>
<dbReference type="GO" id="GO:0009279">
    <property type="term" value="C:cell outer membrane"/>
    <property type="evidence" value="ECO:0007669"/>
    <property type="project" value="UniProtKB-SubCell"/>
</dbReference>
<dbReference type="InterPro" id="IPR012944">
    <property type="entry name" value="SusD_RagB_dom"/>
</dbReference>
<dbReference type="EMBL" id="VSSQ01013773">
    <property type="protein sequence ID" value="MPM52250.1"/>
    <property type="molecule type" value="Genomic_DNA"/>
</dbReference>
<keyword evidence="4" id="KW-0998">Cell outer membrane</keyword>
<comment type="subcellular location">
    <subcellularLocation>
        <location evidence="1">Cell outer membrane</location>
    </subcellularLocation>
</comment>
<dbReference type="Pfam" id="PF07980">
    <property type="entry name" value="SusD_RagB"/>
    <property type="match status" value="1"/>
</dbReference>
<dbReference type="SUPFAM" id="SSF48452">
    <property type="entry name" value="TPR-like"/>
    <property type="match status" value="1"/>
</dbReference>
<name>A0A645AGC4_9ZZZZ</name>
<reference evidence="6" key="1">
    <citation type="submission" date="2019-08" db="EMBL/GenBank/DDBJ databases">
        <authorList>
            <person name="Kucharzyk K."/>
            <person name="Murdoch R.W."/>
            <person name="Higgins S."/>
            <person name="Loffler F."/>
        </authorList>
    </citation>
    <scope>NUCLEOTIDE SEQUENCE</scope>
</reference>
<proteinExistence type="predicted"/>
<evidence type="ECO:0000313" key="6">
    <source>
        <dbReference type="EMBL" id="MPM52250.1"/>
    </source>
</evidence>
<evidence type="ECO:0000256" key="3">
    <source>
        <dbReference type="ARBA" id="ARBA00023136"/>
    </source>
</evidence>
<keyword evidence="3" id="KW-0472">Membrane</keyword>
<sequence length="259" mass="30055">MNKVEGYELVKKFSSMFDGSNKNSKESVFELQTSMSTANGASYRTQLHRWIGVEELWGWDEILPANRLMEEYFKEGEVASTGRYDSRLYETVFFQCDYYNDGTGRVYGHNYDDWFSDGDGNAYNRPAFRKFMPVDMSALSNNRCAINIPLMRYSNVLLMKAEVLNEQGKPAEAVPLINQIRNVHGDMPPMSGSSQEAVRRQIEHERIVEFPLENWRWYDLRRWGKLKEAMTAVGRSFDSEKNSFYPVPLTEINANDKIN</sequence>
<comment type="caution">
    <text evidence="6">The sequence shown here is derived from an EMBL/GenBank/DDBJ whole genome shotgun (WGS) entry which is preliminary data.</text>
</comment>